<accession>A0ABV1ZQX8</accession>
<protein>
    <submittedName>
        <fullName evidence="2">Aldo/keto reductase</fullName>
    </submittedName>
</protein>
<evidence type="ECO:0000259" key="1">
    <source>
        <dbReference type="Pfam" id="PF00248"/>
    </source>
</evidence>
<dbReference type="PANTHER" id="PTHR43312">
    <property type="entry name" value="D-THREO-ALDOSE 1-DEHYDROGENASE"/>
    <property type="match status" value="1"/>
</dbReference>
<sequence length="303" mass="32036">MTLLGLGTYRSRDAATSAAVAASAGCPLIDTAPVYGNGSHQADIASVLREHPNVRVTSKVGHMSEGQARIALSAGVLSEEDARFRHSIAPEYVHHQIAMSRTELRRPVLDVVYLHNPEHDYHARGNLHSRMREAFGALEEATAAGKIGGYGVATWSGFDAAFTVRDLIRLAQEAAGRTETGLRAIQVPISLVKIAPVREALVGSGPLGEADEAGLEVWASAPLHGGKLVHLVNEHLAHYIREAASPVEAALLVTASAPGLTGVLISSSSARHWASAAKVVGGPLLSETRLKDISDLLLSRQNT</sequence>
<dbReference type="Proteomes" id="UP001432401">
    <property type="component" value="Unassembled WGS sequence"/>
</dbReference>
<gene>
    <name evidence="2" type="ORF">ABUK86_04930</name>
</gene>
<dbReference type="EMBL" id="JBEQNB010000002">
    <property type="protein sequence ID" value="MES0833106.1"/>
    <property type="molecule type" value="Genomic_DNA"/>
</dbReference>
<dbReference type="PANTHER" id="PTHR43312:SF1">
    <property type="entry name" value="NADP-DEPENDENT OXIDOREDUCTASE DOMAIN-CONTAINING PROTEIN"/>
    <property type="match status" value="1"/>
</dbReference>
<reference evidence="2 3" key="1">
    <citation type="submission" date="2024-06" db="EMBL/GenBank/DDBJ databases">
        <authorList>
            <person name="Bataeva Y.V."/>
            <person name="Grigorian L.N."/>
            <person name="Solomentsev V.I."/>
        </authorList>
    </citation>
    <scope>NUCLEOTIDE SEQUENCE [LARGE SCALE GENOMIC DNA]</scope>
    <source>
        <strain evidence="3">SCPM-O-B-12605 (RCAM04882)</strain>
    </source>
</reference>
<proteinExistence type="predicted"/>
<evidence type="ECO:0000313" key="2">
    <source>
        <dbReference type="EMBL" id="MES0833106.1"/>
    </source>
</evidence>
<dbReference type="Gene3D" id="3.20.20.100">
    <property type="entry name" value="NADP-dependent oxidoreductase domain"/>
    <property type="match status" value="1"/>
</dbReference>
<dbReference type="InterPro" id="IPR023210">
    <property type="entry name" value="NADP_OxRdtase_dom"/>
</dbReference>
<comment type="caution">
    <text evidence="2">The sequence shown here is derived from an EMBL/GenBank/DDBJ whole genome shotgun (WGS) entry which is preliminary data.</text>
</comment>
<dbReference type="InterPro" id="IPR053135">
    <property type="entry name" value="AKR2_Oxidoreductase"/>
</dbReference>
<name>A0ABV1ZQX8_9ACTN</name>
<organism evidence="2 3">
    <name type="scientific">Nocardiopsis tropica</name>
    <dbReference type="NCBI Taxonomy" id="109330"/>
    <lineage>
        <taxon>Bacteria</taxon>
        <taxon>Bacillati</taxon>
        <taxon>Actinomycetota</taxon>
        <taxon>Actinomycetes</taxon>
        <taxon>Streptosporangiales</taxon>
        <taxon>Nocardiopsidaceae</taxon>
        <taxon>Nocardiopsis</taxon>
    </lineage>
</organism>
<keyword evidence="3" id="KW-1185">Reference proteome</keyword>
<feature type="domain" description="NADP-dependent oxidoreductase" evidence="1">
    <location>
        <begin position="12"/>
        <end position="229"/>
    </location>
</feature>
<evidence type="ECO:0000313" key="3">
    <source>
        <dbReference type="Proteomes" id="UP001432401"/>
    </source>
</evidence>
<dbReference type="SUPFAM" id="SSF51430">
    <property type="entry name" value="NAD(P)-linked oxidoreductase"/>
    <property type="match status" value="1"/>
</dbReference>
<dbReference type="Pfam" id="PF00248">
    <property type="entry name" value="Aldo_ket_red"/>
    <property type="match status" value="1"/>
</dbReference>
<dbReference type="InterPro" id="IPR036812">
    <property type="entry name" value="NAD(P)_OxRdtase_dom_sf"/>
</dbReference>
<dbReference type="RefSeq" id="WP_352982735.1">
    <property type="nucleotide sequence ID" value="NZ_JBEQNA010000001.1"/>
</dbReference>